<feature type="non-terminal residue" evidence="1">
    <location>
        <position position="1"/>
    </location>
</feature>
<accession>A0A8H7VZR8</accession>
<comment type="caution">
    <text evidence="1">The sequence shown here is derived from an EMBL/GenBank/DDBJ whole genome shotgun (WGS) entry which is preliminary data.</text>
</comment>
<dbReference type="EMBL" id="JAEPRE010000006">
    <property type="protein sequence ID" value="KAG2237412.1"/>
    <property type="molecule type" value="Genomic_DNA"/>
</dbReference>
<organism evidence="1 2">
    <name type="scientific">Thamnidium elegans</name>
    <dbReference type="NCBI Taxonomy" id="101142"/>
    <lineage>
        <taxon>Eukaryota</taxon>
        <taxon>Fungi</taxon>
        <taxon>Fungi incertae sedis</taxon>
        <taxon>Mucoromycota</taxon>
        <taxon>Mucoromycotina</taxon>
        <taxon>Mucoromycetes</taxon>
        <taxon>Mucorales</taxon>
        <taxon>Mucorineae</taxon>
        <taxon>Mucoraceae</taxon>
        <taxon>Thamnidium</taxon>
    </lineage>
</organism>
<evidence type="ECO:0000313" key="1">
    <source>
        <dbReference type="EMBL" id="KAG2237412.1"/>
    </source>
</evidence>
<gene>
    <name evidence="1" type="ORF">INT48_009540</name>
</gene>
<name>A0A8H7VZR8_9FUNG</name>
<sequence length="63" mass="7415">MLFDYYVYLVVNSVNITKGFLKLRNKTIKEAERDNELNILRILQDPKEINSSNTIDQQGLKKK</sequence>
<protein>
    <submittedName>
        <fullName evidence="1">Uncharacterized protein</fullName>
    </submittedName>
</protein>
<dbReference type="AlphaFoldDB" id="A0A8H7VZR8"/>
<dbReference type="Proteomes" id="UP000613177">
    <property type="component" value="Unassembled WGS sequence"/>
</dbReference>
<keyword evidence="2" id="KW-1185">Reference proteome</keyword>
<evidence type="ECO:0000313" key="2">
    <source>
        <dbReference type="Proteomes" id="UP000613177"/>
    </source>
</evidence>
<proteinExistence type="predicted"/>
<reference evidence="1" key="1">
    <citation type="submission" date="2021-01" db="EMBL/GenBank/DDBJ databases">
        <title>Metabolic potential, ecology and presence of endohyphal bacteria is reflected in genomic diversity of Mucoromycotina.</title>
        <authorList>
            <person name="Muszewska A."/>
            <person name="Okrasinska A."/>
            <person name="Steczkiewicz K."/>
            <person name="Drgas O."/>
            <person name="Orlowska M."/>
            <person name="Perlinska-Lenart U."/>
            <person name="Aleksandrzak-Piekarczyk T."/>
            <person name="Szatraj K."/>
            <person name="Zielenkiewicz U."/>
            <person name="Pilsyk S."/>
            <person name="Malc E."/>
            <person name="Mieczkowski P."/>
            <person name="Kruszewska J.S."/>
            <person name="Biernat P."/>
            <person name="Pawlowska J."/>
        </authorList>
    </citation>
    <scope>NUCLEOTIDE SEQUENCE</scope>
    <source>
        <strain evidence="1">WA0000018081</strain>
    </source>
</reference>